<dbReference type="GO" id="GO:0030246">
    <property type="term" value="F:carbohydrate binding"/>
    <property type="evidence" value="ECO:0007669"/>
    <property type="project" value="InterPro"/>
</dbReference>
<evidence type="ECO:0000259" key="6">
    <source>
        <dbReference type="Pfam" id="PF00593"/>
    </source>
</evidence>
<dbReference type="InterPro" id="IPR013784">
    <property type="entry name" value="Carb-bd-like_fold"/>
</dbReference>
<feature type="chain" id="PRO_5031373681" evidence="5">
    <location>
        <begin position="30"/>
        <end position="864"/>
    </location>
</feature>
<dbReference type="Pfam" id="PF07715">
    <property type="entry name" value="Plug"/>
    <property type="match status" value="1"/>
</dbReference>
<feature type="domain" description="TonB-dependent receptor plug" evidence="7">
    <location>
        <begin position="144"/>
        <end position="252"/>
    </location>
</feature>
<dbReference type="Gene3D" id="2.170.130.10">
    <property type="entry name" value="TonB-dependent receptor, plug domain"/>
    <property type="match status" value="1"/>
</dbReference>
<gene>
    <name evidence="8" type="ORF">HDF16_004149</name>
</gene>
<feature type="domain" description="TonB-dependent receptor-like beta-barrel" evidence="6">
    <location>
        <begin position="358"/>
        <end position="814"/>
    </location>
</feature>
<keyword evidence="8" id="KW-0675">Receptor</keyword>
<comment type="caution">
    <text evidence="8">The sequence shown here is derived from an EMBL/GenBank/DDBJ whole genome shotgun (WGS) entry which is preliminary data.</text>
</comment>
<dbReference type="EMBL" id="JACHIP010000006">
    <property type="protein sequence ID" value="MBB5059423.1"/>
    <property type="molecule type" value="Genomic_DNA"/>
</dbReference>
<dbReference type="InterPro" id="IPR037066">
    <property type="entry name" value="Plug_dom_sf"/>
</dbReference>
<organism evidence="8 9">
    <name type="scientific">Granulicella aggregans</name>
    <dbReference type="NCBI Taxonomy" id="474949"/>
    <lineage>
        <taxon>Bacteria</taxon>
        <taxon>Pseudomonadati</taxon>
        <taxon>Acidobacteriota</taxon>
        <taxon>Terriglobia</taxon>
        <taxon>Terriglobales</taxon>
        <taxon>Acidobacteriaceae</taxon>
        <taxon>Granulicella</taxon>
    </lineage>
</organism>
<evidence type="ECO:0000256" key="5">
    <source>
        <dbReference type="SAM" id="SignalP"/>
    </source>
</evidence>
<dbReference type="Gene3D" id="2.60.40.1120">
    <property type="entry name" value="Carboxypeptidase-like, regulatory domain"/>
    <property type="match status" value="1"/>
</dbReference>
<evidence type="ECO:0000256" key="1">
    <source>
        <dbReference type="ARBA" id="ARBA00004442"/>
    </source>
</evidence>
<evidence type="ECO:0000256" key="4">
    <source>
        <dbReference type="RuleBase" id="RU003357"/>
    </source>
</evidence>
<proteinExistence type="inferred from homology"/>
<evidence type="ECO:0000313" key="9">
    <source>
        <dbReference type="Proteomes" id="UP000540989"/>
    </source>
</evidence>
<evidence type="ECO:0000313" key="8">
    <source>
        <dbReference type="EMBL" id="MBB5059423.1"/>
    </source>
</evidence>
<dbReference type="Pfam" id="PF00593">
    <property type="entry name" value="TonB_dep_Rec_b-barrel"/>
    <property type="match status" value="1"/>
</dbReference>
<dbReference type="Pfam" id="PF13620">
    <property type="entry name" value="CarboxypepD_reg"/>
    <property type="match status" value="1"/>
</dbReference>
<sequence>MNDLILRLRTALALALFITFGLTSLSAQAGPTGSLQGAVVDQSGRAVKGAAIALISPSNDPRTAVTNGEGRFVVTGLPLGTYTVEVSAAGFAQEERQNVVVTSGNTADLPIALRLASASEEVTVESDADTSIASQLSPVKALLDMASPRSEITSMYIRQYTSPVTDFADILQAAPGTVSYSTNGIGNGQSKTWFRGFADGAFTMTWDGVPFQDSNDPTHHSWAYVPAPAISYVDFDRSPGTASDVGPTNFAGSVHMFSPKMGKQMTFKMSESYGSFNTNQILGEFNSGLFGGKNPKANIWFEGHHNTSDGYQTFNDQQRTAGTVKFNYQFSEKMYLTTVGTVVLVDSNTPDSDPTRQQIADHGLNYVMDGNKFIVGGKYDGLLNSLYYKNFTYHVPTNFEIITFGKEFGKGWKLEAKPYTYSYSNHQHLQKKQDQDLLAATPIYEPVNATSAVNKLNQYNRGGEITTLSDATRYGVFRVGGWYEYTTTHRFQVKSNPSTWLDSPLLSSLKFHEYFKTNSVQPYIEYQLVAIPKLTITAGLKSALYTMDLSQLADGSTVGSLGCKATTIVGCAGISTKHNAYYNNLLPSVAANYRIASNWSAYAQFGRGSEIPPSSVFDVTGAQVAVTPKPTVATTYQGGTVVKLNHISFDADVFHIHYENAYSSYAVTDTTRPDFGDSYFYSTPPSNTTGFEAEGNVFVAHGLSFNFSGTAGEAKYEAAAAQTLGNGTVLAATPVQWVASSPNYTVSAGFTYQDKNWDFGFFNKDIGPRWVDNGAIHQTTQLNSFWMNNLFLNYSFRHTSMFDGSKIKLSFNNLFDFHDLVGLSPGVSATAAVPYAVSGSDQLQLLPGRSVMATFQFGFKPRER</sequence>
<evidence type="ECO:0000256" key="3">
    <source>
        <dbReference type="ARBA" id="ARBA00023237"/>
    </source>
</evidence>
<name>A0A7W7ZGG6_9BACT</name>
<dbReference type="GO" id="GO:0009279">
    <property type="term" value="C:cell outer membrane"/>
    <property type="evidence" value="ECO:0007669"/>
    <property type="project" value="UniProtKB-SubCell"/>
</dbReference>
<dbReference type="SUPFAM" id="SSF49452">
    <property type="entry name" value="Starch-binding domain-like"/>
    <property type="match status" value="1"/>
</dbReference>
<evidence type="ECO:0000259" key="7">
    <source>
        <dbReference type="Pfam" id="PF07715"/>
    </source>
</evidence>
<reference evidence="8 9" key="1">
    <citation type="submission" date="2020-08" db="EMBL/GenBank/DDBJ databases">
        <title>Genomic Encyclopedia of Type Strains, Phase IV (KMG-V): Genome sequencing to study the core and pangenomes of soil and plant-associated prokaryotes.</title>
        <authorList>
            <person name="Whitman W."/>
        </authorList>
    </citation>
    <scope>NUCLEOTIDE SEQUENCE [LARGE SCALE GENOMIC DNA]</scope>
    <source>
        <strain evidence="8 9">M8UP14</strain>
    </source>
</reference>
<dbReference type="RefSeq" id="WP_184220950.1">
    <property type="nucleotide sequence ID" value="NZ_JACHIP010000006.1"/>
</dbReference>
<keyword evidence="4" id="KW-0798">TonB box</keyword>
<protein>
    <submittedName>
        <fullName evidence="8">Iron complex outermembrane receptor protein</fullName>
    </submittedName>
</protein>
<dbReference type="InterPro" id="IPR012910">
    <property type="entry name" value="Plug_dom"/>
</dbReference>
<keyword evidence="5" id="KW-0732">Signal</keyword>
<comment type="subcellular location">
    <subcellularLocation>
        <location evidence="1 4">Cell outer membrane</location>
    </subcellularLocation>
</comment>
<dbReference type="SUPFAM" id="SSF56935">
    <property type="entry name" value="Porins"/>
    <property type="match status" value="1"/>
</dbReference>
<dbReference type="Proteomes" id="UP000540989">
    <property type="component" value="Unassembled WGS sequence"/>
</dbReference>
<evidence type="ECO:0000256" key="2">
    <source>
        <dbReference type="ARBA" id="ARBA00023136"/>
    </source>
</evidence>
<feature type="signal peptide" evidence="5">
    <location>
        <begin position="1"/>
        <end position="29"/>
    </location>
</feature>
<comment type="similarity">
    <text evidence="4">Belongs to the TonB-dependent receptor family.</text>
</comment>
<dbReference type="AlphaFoldDB" id="A0A7W7ZGG6"/>
<dbReference type="InterPro" id="IPR036942">
    <property type="entry name" value="Beta-barrel_TonB_sf"/>
</dbReference>
<accession>A0A7W7ZGG6</accession>
<keyword evidence="9" id="KW-1185">Reference proteome</keyword>
<dbReference type="InterPro" id="IPR000531">
    <property type="entry name" value="Beta-barrel_TonB"/>
</dbReference>
<dbReference type="Gene3D" id="2.40.170.20">
    <property type="entry name" value="TonB-dependent receptor, beta-barrel domain"/>
    <property type="match status" value="1"/>
</dbReference>
<keyword evidence="3" id="KW-0998">Cell outer membrane</keyword>
<keyword evidence="2 4" id="KW-0472">Membrane</keyword>